<sequence>MRRGDCPQALGLETEINIWQVVTSSLVIMGYNKGDFILVDAKASVLARPSDVVLVQVYDRQSDNATILLRRFEPPVVVAASPDPDVQLVHVVDNKNVCILGVVTASWRVSKKRNAMCSQF</sequence>
<dbReference type="SUPFAM" id="SSF51306">
    <property type="entry name" value="LexA/Signal peptidase"/>
    <property type="match status" value="1"/>
</dbReference>
<accession>A0A3B0S4E2</accession>
<reference evidence="1" key="1">
    <citation type="submission" date="2018-06" db="EMBL/GenBank/DDBJ databases">
        <authorList>
            <person name="Zhirakovskaya E."/>
        </authorList>
    </citation>
    <scope>NUCLEOTIDE SEQUENCE</scope>
</reference>
<proteinExistence type="predicted"/>
<evidence type="ECO:0008006" key="2">
    <source>
        <dbReference type="Google" id="ProtNLM"/>
    </source>
</evidence>
<protein>
    <recommendedName>
        <fullName evidence="2">Peptidase S24/S26A/S26B/S26C domain-containing protein</fullName>
    </recommendedName>
</protein>
<dbReference type="AlphaFoldDB" id="A0A3B0S4E2"/>
<dbReference type="InterPro" id="IPR036286">
    <property type="entry name" value="LexA/Signal_pep-like_sf"/>
</dbReference>
<gene>
    <name evidence="1" type="ORF">MNBD_ALPHA07-2176</name>
</gene>
<dbReference type="Gene3D" id="2.10.109.10">
    <property type="entry name" value="Umud Fragment, subunit A"/>
    <property type="match status" value="1"/>
</dbReference>
<organism evidence="1">
    <name type="scientific">hydrothermal vent metagenome</name>
    <dbReference type="NCBI Taxonomy" id="652676"/>
    <lineage>
        <taxon>unclassified sequences</taxon>
        <taxon>metagenomes</taxon>
        <taxon>ecological metagenomes</taxon>
    </lineage>
</organism>
<evidence type="ECO:0000313" key="1">
    <source>
        <dbReference type="EMBL" id="VAV99119.1"/>
    </source>
</evidence>
<name>A0A3B0S4E2_9ZZZZ</name>
<dbReference type="EMBL" id="UOEG01000189">
    <property type="protein sequence ID" value="VAV99119.1"/>
    <property type="molecule type" value="Genomic_DNA"/>
</dbReference>